<dbReference type="Pfam" id="PF09339">
    <property type="entry name" value="HTH_IclR"/>
    <property type="match status" value="1"/>
</dbReference>
<dbReference type="InterPro" id="IPR005471">
    <property type="entry name" value="Tscrpt_reg_IclR_N"/>
</dbReference>
<feature type="domain" description="HTH iclR-type" evidence="4">
    <location>
        <begin position="1"/>
        <end position="61"/>
    </location>
</feature>
<gene>
    <name evidence="6" type="ORF">MAAFP003_3021</name>
</gene>
<dbReference type="PANTHER" id="PTHR30136">
    <property type="entry name" value="HELIX-TURN-HELIX TRANSCRIPTIONAL REGULATOR, ICLR FAMILY"/>
    <property type="match status" value="1"/>
</dbReference>
<dbReference type="SUPFAM" id="SSF46785">
    <property type="entry name" value="Winged helix' DNA-binding domain"/>
    <property type="match status" value="1"/>
</dbReference>
<dbReference type="InterPro" id="IPR014757">
    <property type="entry name" value="Tscrpt_reg_IclR_C"/>
</dbReference>
<keyword evidence="3" id="KW-0804">Transcription</keyword>
<dbReference type="InterPro" id="IPR036388">
    <property type="entry name" value="WH-like_DNA-bd_sf"/>
</dbReference>
<dbReference type="PROSITE" id="PS51078">
    <property type="entry name" value="ICLR_ED"/>
    <property type="match status" value="1"/>
</dbReference>
<evidence type="ECO:0000256" key="2">
    <source>
        <dbReference type="ARBA" id="ARBA00023125"/>
    </source>
</evidence>
<dbReference type="RefSeq" id="WP_096288122.1">
    <property type="nucleotide sequence ID" value="NZ_FXEG02000003.1"/>
</dbReference>
<dbReference type="Proteomes" id="UP000236318">
    <property type="component" value="Unassembled WGS sequence"/>
</dbReference>
<evidence type="ECO:0000313" key="7">
    <source>
        <dbReference type="Proteomes" id="UP000236318"/>
    </source>
</evidence>
<feature type="domain" description="IclR-ED" evidence="5">
    <location>
        <begin position="62"/>
        <end position="228"/>
    </location>
</feature>
<dbReference type="PROSITE" id="PS51077">
    <property type="entry name" value="HTH_ICLR"/>
    <property type="match status" value="1"/>
</dbReference>
<keyword evidence="1" id="KW-0805">Transcription regulation</keyword>
<dbReference type="Gene3D" id="3.30.450.40">
    <property type="match status" value="1"/>
</dbReference>
<organism evidence="6 7">
    <name type="scientific">Mycobacterium ahvazicum</name>
    <dbReference type="NCBI Taxonomy" id="1964395"/>
    <lineage>
        <taxon>Bacteria</taxon>
        <taxon>Bacillati</taxon>
        <taxon>Actinomycetota</taxon>
        <taxon>Actinomycetes</taxon>
        <taxon>Mycobacteriales</taxon>
        <taxon>Mycobacteriaceae</taxon>
        <taxon>Mycobacterium</taxon>
        <taxon>Mycobacterium simiae complex</taxon>
    </lineage>
</organism>
<dbReference type="PANTHER" id="PTHR30136:SF35">
    <property type="entry name" value="HTH-TYPE TRANSCRIPTIONAL REGULATOR RV1719"/>
    <property type="match status" value="1"/>
</dbReference>
<evidence type="ECO:0000256" key="1">
    <source>
        <dbReference type="ARBA" id="ARBA00023015"/>
    </source>
</evidence>
<name>A0A2K4YC20_9MYCO</name>
<dbReference type="SMART" id="SM00346">
    <property type="entry name" value="HTH_ICLR"/>
    <property type="match status" value="1"/>
</dbReference>
<reference evidence="6" key="1">
    <citation type="submission" date="2018-01" db="EMBL/GenBank/DDBJ databases">
        <authorList>
            <consortium name="Urmite Genomes"/>
        </authorList>
    </citation>
    <scope>NUCLEOTIDE SEQUENCE [LARGE SCALE GENOMIC DNA]</scope>
    <source>
        <strain evidence="6">AFP003</strain>
    </source>
</reference>
<protein>
    <submittedName>
        <fullName evidence="6">IclR family transcriptional regulator</fullName>
    </submittedName>
</protein>
<dbReference type="OrthoDB" id="60629at2"/>
<evidence type="ECO:0000256" key="3">
    <source>
        <dbReference type="ARBA" id="ARBA00023163"/>
    </source>
</evidence>
<dbReference type="AlphaFoldDB" id="A0A2K4YC20"/>
<dbReference type="GO" id="GO:0003677">
    <property type="term" value="F:DNA binding"/>
    <property type="evidence" value="ECO:0007669"/>
    <property type="project" value="UniProtKB-KW"/>
</dbReference>
<keyword evidence="2" id="KW-0238">DNA-binding</keyword>
<dbReference type="GO" id="GO:0045892">
    <property type="term" value="P:negative regulation of DNA-templated transcription"/>
    <property type="evidence" value="ECO:0007669"/>
    <property type="project" value="TreeGrafter"/>
</dbReference>
<evidence type="ECO:0000313" key="6">
    <source>
        <dbReference type="EMBL" id="SOX54345.1"/>
    </source>
</evidence>
<dbReference type="InterPro" id="IPR036390">
    <property type="entry name" value="WH_DNA-bd_sf"/>
</dbReference>
<dbReference type="Pfam" id="PF01614">
    <property type="entry name" value="IclR_C"/>
    <property type="match status" value="1"/>
</dbReference>
<dbReference type="InterPro" id="IPR050707">
    <property type="entry name" value="HTH_MetabolicPath_Reg"/>
</dbReference>
<keyword evidence="7" id="KW-1185">Reference proteome</keyword>
<comment type="caution">
    <text evidence="6">The sequence shown here is derived from an EMBL/GenBank/DDBJ whole genome shotgun (WGS) entry which is preliminary data.</text>
</comment>
<dbReference type="EMBL" id="FXEG02000003">
    <property type="protein sequence ID" value="SOX54345.1"/>
    <property type="molecule type" value="Genomic_DNA"/>
</dbReference>
<dbReference type="InterPro" id="IPR029016">
    <property type="entry name" value="GAF-like_dom_sf"/>
</dbReference>
<dbReference type="Gene3D" id="1.10.10.10">
    <property type="entry name" value="Winged helix-like DNA-binding domain superfamily/Winged helix DNA-binding domain"/>
    <property type="match status" value="1"/>
</dbReference>
<dbReference type="SUPFAM" id="SSF55781">
    <property type="entry name" value="GAF domain-like"/>
    <property type="match status" value="1"/>
</dbReference>
<accession>A0A2K4YC20</accession>
<sequence length="228" mass="24216">MSVVDRFTSIIDVFDDSTVGLTLDEVAVRAELPRSTTYRFLHQLIRQDWVTYSERAYRLGGRALNWGAGAAADLNLRSAAAPVLHSLQVGTGAVVQLGVLHGRHIIHIDKLGGPSVSTGVGSRLLATDSALGLAIIAGRAWDQADYMPGVDLLQIRRDGVVACRESRDPSFVSIAAAVDHRSAIGLVVTHPASPRRYRGVLLRAAATIRGALTSSVDGVSGLSRGSSR</sequence>
<dbReference type="GO" id="GO:0003700">
    <property type="term" value="F:DNA-binding transcription factor activity"/>
    <property type="evidence" value="ECO:0007669"/>
    <property type="project" value="TreeGrafter"/>
</dbReference>
<evidence type="ECO:0000259" key="5">
    <source>
        <dbReference type="PROSITE" id="PS51078"/>
    </source>
</evidence>
<proteinExistence type="predicted"/>
<evidence type="ECO:0000259" key="4">
    <source>
        <dbReference type="PROSITE" id="PS51077"/>
    </source>
</evidence>